<accession>A0A0B5AHX0</accession>
<dbReference type="BioCyc" id="JESP1508404:G14D9-9885-MONOMER"/>
<dbReference type="PROSITE" id="PS00216">
    <property type="entry name" value="SUGAR_TRANSPORT_1"/>
    <property type="match status" value="1"/>
</dbReference>
<dbReference type="KEGG" id="jeo:JMA_06680"/>
<keyword evidence="6 8" id="KW-1133">Transmembrane helix</keyword>
<evidence type="ECO:0000256" key="8">
    <source>
        <dbReference type="SAM" id="Phobius"/>
    </source>
</evidence>
<feature type="transmembrane region" description="Helical" evidence="8">
    <location>
        <begin position="93"/>
        <end position="115"/>
    </location>
</feature>
<dbReference type="InterPro" id="IPR020846">
    <property type="entry name" value="MFS_dom"/>
</dbReference>
<dbReference type="PROSITE" id="PS50850">
    <property type="entry name" value="MFS"/>
    <property type="match status" value="1"/>
</dbReference>
<feature type="transmembrane region" description="Helical" evidence="8">
    <location>
        <begin position="127"/>
        <end position="150"/>
    </location>
</feature>
<dbReference type="HOGENOM" id="CLU_001265_10_14_9"/>
<sequence length="377" mass="39766">MTMTKIIYFIIIVTFIDTFIQLPVMTPYAISLGATETMAGLIIAVYSALNVVGNIAGGYAVDRYGRKPVLVIGTVLSAAVLLFYPLAQDVGQLLAVRAVHGIVSGILIPCVFAIAGDYAAKRSTKPMAYIGAGIGSAAILGPAAGGILAANGLTDAVFYSVAVLFAICIWLTVRYVSESFRERERRVVKGAPIMELLRHKKLQQASLAAFALMVSNGTLAFALPLKAEDLGLTQASAGIWLSVFGVTAVIIFVTKLNKIYDLYTSEKLTGTGLITIGLILGLIQWVTLPGIVPVLMFIYGIGFALIFPSMNQMVTDMSNKATRGKAFGIFYSFFSGGVVAGSSLAGFVSEQAGLPFAGGAALILTVSLTFIAIGRLH</sequence>
<evidence type="ECO:0000256" key="6">
    <source>
        <dbReference type="ARBA" id="ARBA00022989"/>
    </source>
</evidence>
<organism evidence="10 11">
    <name type="scientific">Jeotgalibacillus malaysiensis</name>
    <dbReference type="NCBI Taxonomy" id="1508404"/>
    <lineage>
        <taxon>Bacteria</taxon>
        <taxon>Bacillati</taxon>
        <taxon>Bacillota</taxon>
        <taxon>Bacilli</taxon>
        <taxon>Bacillales</taxon>
        <taxon>Caryophanaceae</taxon>
        <taxon>Jeotgalibacillus</taxon>
    </lineage>
</organism>
<dbReference type="GO" id="GO:0005886">
    <property type="term" value="C:plasma membrane"/>
    <property type="evidence" value="ECO:0007669"/>
    <property type="project" value="UniProtKB-SubCell"/>
</dbReference>
<feature type="transmembrane region" description="Helical" evidence="8">
    <location>
        <begin position="268"/>
        <end position="288"/>
    </location>
</feature>
<keyword evidence="5 8" id="KW-0812">Transmembrane</keyword>
<dbReference type="EMBL" id="CP009416">
    <property type="protein sequence ID" value="AJD89985.1"/>
    <property type="molecule type" value="Genomic_DNA"/>
</dbReference>
<dbReference type="InterPro" id="IPR011701">
    <property type="entry name" value="MFS"/>
</dbReference>
<evidence type="ECO:0000259" key="9">
    <source>
        <dbReference type="PROSITE" id="PS50850"/>
    </source>
</evidence>
<keyword evidence="11" id="KW-1185">Reference proteome</keyword>
<feature type="transmembrane region" description="Helical" evidence="8">
    <location>
        <begin position="156"/>
        <end position="176"/>
    </location>
</feature>
<comment type="similarity">
    <text evidence="2">Belongs to the major facilitator superfamily. TCR/Tet family.</text>
</comment>
<dbReference type="GO" id="GO:0022857">
    <property type="term" value="F:transmembrane transporter activity"/>
    <property type="evidence" value="ECO:0007669"/>
    <property type="project" value="InterPro"/>
</dbReference>
<reference evidence="10 11" key="1">
    <citation type="submission" date="2014-08" db="EMBL/GenBank/DDBJ databases">
        <title>Complete genome of a marine bacteria Jeotgalibacillus malaysiensis.</title>
        <authorList>
            <person name="Yaakop A.S."/>
            <person name="Chan K.-G."/>
            <person name="Goh K.M."/>
        </authorList>
    </citation>
    <scope>NUCLEOTIDE SEQUENCE [LARGE SCALE GENOMIC DNA]</scope>
    <source>
        <strain evidence="10 11">D5</strain>
    </source>
</reference>
<evidence type="ECO:0000313" key="10">
    <source>
        <dbReference type="EMBL" id="AJD89985.1"/>
    </source>
</evidence>
<evidence type="ECO:0000313" key="11">
    <source>
        <dbReference type="Proteomes" id="UP000031449"/>
    </source>
</evidence>
<keyword evidence="4" id="KW-1003">Cell membrane</keyword>
<dbReference type="SUPFAM" id="SSF103473">
    <property type="entry name" value="MFS general substrate transporter"/>
    <property type="match status" value="1"/>
</dbReference>
<dbReference type="Pfam" id="PF07690">
    <property type="entry name" value="MFS_1"/>
    <property type="match status" value="2"/>
</dbReference>
<dbReference type="Gene3D" id="1.20.1250.20">
    <property type="entry name" value="MFS general substrate transporter like domains"/>
    <property type="match status" value="1"/>
</dbReference>
<feature type="transmembrane region" description="Helical" evidence="8">
    <location>
        <begin position="205"/>
        <end position="225"/>
    </location>
</feature>
<dbReference type="InterPro" id="IPR005829">
    <property type="entry name" value="Sugar_transporter_CS"/>
</dbReference>
<gene>
    <name evidence="10" type="ORF">JMA_06680</name>
</gene>
<evidence type="ECO:0000256" key="2">
    <source>
        <dbReference type="ARBA" id="ARBA00007520"/>
    </source>
</evidence>
<dbReference type="InterPro" id="IPR036259">
    <property type="entry name" value="MFS_trans_sf"/>
</dbReference>
<evidence type="ECO:0000256" key="1">
    <source>
        <dbReference type="ARBA" id="ARBA00004651"/>
    </source>
</evidence>
<feature type="domain" description="Major facilitator superfamily (MFS) profile" evidence="9">
    <location>
        <begin position="3"/>
        <end position="377"/>
    </location>
</feature>
<dbReference type="STRING" id="1508404.JMA_06680"/>
<evidence type="ECO:0000256" key="7">
    <source>
        <dbReference type="ARBA" id="ARBA00023136"/>
    </source>
</evidence>
<dbReference type="AlphaFoldDB" id="A0A0B5AHX0"/>
<proteinExistence type="inferred from homology"/>
<feature type="transmembrane region" description="Helical" evidence="8">
    <location>
        <begin position="326"/>
        <end position="348"/>
    </location>
</feature>
<keyword evidence="3" id="KW-0813">Transport</keyword>
<feature type="transmembrane region" description="Helical" evidence="8">
    <location>
        <begin position="38"/>
        <end position="61"/>
    </location>
</feature>
<evidence type="ECO:0000256" key="5">
    <source>
        <dbReference type="ARBA" id="ARBA00022692"/>
    </source>
</evidence>
<dbReference type="InterPro" id="IPR050171">
    <property type="entry name" value="MFS_Transporters"/>
</dbReference>
<dbReference type="PRINTS" id="PR01035">
    <property type="entry name" value="TCRTETA"/>
</dbReference>
<protein>
    <recommendedName>
        <fullName evidence="9">Major facilitator superfamily (MFS) profile domain-containing protein</fullName>
    </recommendedName>
</protein>
<keyword evidence="7 8" id="KW-0472">Membrane</keyword>
<dbReference type="PANTHER" id="PTHR23517">
    <property type="entry name" value="RESISTANCE PROTEIN MDTM, PUTATIVE-RELATED-RELATED"/>
    <property type="match status" value="1"/>
</dbReference>
<evidence type="ECO:0000256" key="3">
    <source>
        <dbReference type="ARBA" id="ARBA00022448"/>
    </source>
</evidence>
<feature type="transmembrane region" description="Helical" evidence="8">
    <location>
        <begin position="294"/>
        <end position="314"/>
    </location>
</feature>
<dbReference type="InterPro" id="IPR001958">
    <property type="entry name" value="Tet-R_TetA/multi-R_MdtG-like"/>
</dbReference>
<feature type="transmembrane region" description="Helical" evidence="8">
    <location>
        <begin position="354"/>
        <end position="373"/>
    </location>
</feature>
<feature type="transmembrane region" description="Helical" evidence="8">
    <location>
        <begin position="237"/>
        <end position="256"/>
    </location>
</feature>
<evidence type="ECO:0000256" key="4">
    <source>
        <dbReference type="ARBA" id="ARBA00022475"/>
    </source>
</evidence>
<dbReference type="CDD" id="cd17325">
    <property type="entry name" value="MFS_MdtG_SLC18_like"/>
    <property type="match status" value="1"/>
</dbReference>
<comment type="subcellular location">
    <subcellularLocation>
        <location evidence="1">Cell membrane</location>
        <topology evidence="1">Multi-pass membrane protein</topology>
    </subcellularLocation>
</comment>
<feature type="transmembrane region" description="Helical" evidence="8">
    <location>
        <begin position="68"/>
        <end position="87"/>
    </location>
</feature>
<feature type="transmembrane region" description="Helical" evidence="8">
    <location>
        <begin position="7"/>
        <end position="26"/>
    </location>
</feature>
<dbReference type="Proteomes" id="UP000031449">
    <property type="component" value="Chromosome"/>
</dbReference>
<name>A0A0B5AHX0_9BACL</name>